<keyword evidence="3" id="KW-0067">ATP-binding</keyword>
<dbReference type="InterPro" id="IPR018181">
    <property type="entry name" value="Heat_shock_70_CS"/>
</dbReference>
<evidence type="ECO:0000313" key="5">
    <source>
        <dbReference type="Proteomes" id="UP001054821"/>
    </source>
</evidence>
<keyword evidence="2" id="KW-0547">Nucleotide-binding</keyword>
<dbReference type="FunFam" id="3.30.420.40:FF:000545">
    <property type="entry name" value="Endoplasmic reticulum chaperone BiP"/>
    <property type="match status" value="1"/>
</dbReference>
<name>A0AAD4WQI4_PRUDU</name>
<dbReference type="InterPro" id="IPR013126">
    <property type="entry name" value="Hsp_70_fam"/>
</dbReference>
<dbReference type="SUPFAM" id="SSF53067">
    <property type="entry name" value="Actin-like ATPase domain"/>
    <property type="match status" value="2"/>
</dbReference>
<dbReference type="Proteomes" id="UP001054821">
    <property type="component" value="Chromosome 2"/>
</dbReference>
<evidence type="ECO:0000256" key="3">
    <source>
        <dbReference type="ARBA" id="ARBA00022840"/>
    </source>
</evidence>
<dbReference type="AlphaFoldDB" id="A0AAD4WQI4"/>
<accession>A0AAD4WQI4</accession>
<dbReference type="Gene3D" id="3.30.420.40">
    <property type="match status" value="2"/>
</dbReference>
<dbReference type="Gene3D" id="3.90.640.10">
    <property type="entry name" value="Actin, Chain A, domain 4"/>
    <property type="match status" value="1"/>
</dbReference>
<reference evidence="4 5" key="1">
    <citation type="journal article" date="2022" name="G3 (Bethesda)">
        <title>Whole-genome sequence and methylome profiling of the almond [Prunus dulcis (Mill.) D.A. Webb] cultivar 'Nonpareil'.</title>
        <authorList>
            <person name="D'Amico-Willman K.M."/>
            <person name="Ouma W.Z."/>
            <person name="Meulia T."/>
            <person name="Sideli G.M."/>
            <person name="Gradziel T.M."/>
            <person name="Fresnedo-Ramirez J."/>
        </authorList>
    </citation>
    <scope>NUCLEOTIDE SEQUENCE [LARGE SCALE GENOMIC DNA]</scope>
    <source>
        <strain evidence="4">Clone GOH B32 T37-40</strain>
    </source>
</reference>
<dbReference type="FunFam" id="3.90.640.10:FF:000134">
    <property type="entry name" value="Heat shock cognate 71 kDa protein"/>
    <property type="match status" value="1"/>
</dbReference>
<evidence type="ECO:0000313" key="4">
    <source>
        <dbReference type="EMBL" id="KAI5346397.1"/>
    </source>
</evidence>
<protein>
    <submittedName>
        <fullName evidence="4">Uncharacterized protein</fullName>
    </submittedName>
</protein>
<dbReference type="PROSITE" id="PS01036">
    <property type="entry name" value="HSP70_3"/>
    <property type="match status" value="1"/>
</dbReference>
<organism evidence="4 5">
    <name type="scientific">Prunus dulcis</name>
    <name type="common">Almond</name>
    <name type="synonym">Amygdalus dulcis</name>
    <dbReference type="NCBI Taxonomy" id="3755"/>
    <lineage>
        <taxon>Eukaryota</taxon>
        <taxon>Viridiplantae</taxon>
        <taxon>Streptophyta</taxon>
        <taxon>Embryophyta</taxon>
        <taxon>Tracheophyta</taxon>
        <taxon>Spermatophyta</taxon>
        <taxon>Magnoliopsida</taxon>
        <taxon>eudicotyledons</taxon>
        <taxon>Gunneridae</taxon>
        <taxon>Pentapetalae</taxon>
        <taxon>rosids</taxon>
        <taxon>fabids</taxon>
        <taxon>Rosales</taxon>
        <taxon>Rosaceae</taxon>
        <taxon>Amygdaloideae</taxon>
        <taxon>Amygdaleae</taxon>
        <taxon>Prunus</taxon>
    </lineage>
</organism>
<dbReference type="InterPro" id="IPR043129">
    <property type="entry name" value="ATPase_NBD"/>
</dbReference>
<evidence type="ECO:0000256" key="2">
    <source>
        <dbReference type="ARBA" id="ARBA00022741"/>
    </source>
</evidence>
<proteinExistence type="inferred from homology"/>
<sequence>MVLAKMREITEAYLGSPVKNAVITVPAYFSNSQREATKNACISAGIEVMRIINEPTAAAIAYGLDKKSSGWYSKRNVLIFDFGGGTLDVLLLTMVDGVFEVKATAGDTHLGGEDYTNRMVDFCVQEFKRKHNLDMSKNCRFLRTLRNACEKAKRRLSFTSATDIEMDCVNQSNDLYLTITLAKFESLNVDLLNKRLKDAEMDISSVHDVVLVGGSSRIPKVQQLLQNFFQRKELCKGINPDEAVAYGAAVQAAALSGY</sequence>
<dbReference type="PRINTS" id="PR00301">
    <property type="entry name" value="HEATSHOCK70"/>
</dbReference>
<comment type="similarity">
    <text evidence="1">Belongs to the heat shock protein 70 family.</text>
</comment>
<dbReference type="EMBL" id="JAJFAZ020000002">
    <property type="protein sequence ID" value="KAI5346397.1"/>
    <property type="molecule type" value="Genomic_DNA"/>
</dbReference>
<keyword evidence="5" id="KW-1185">Reference proteome</keyword>
<dbReference type="GO" id="GO:0005524">
    <property type="term" value="F:ATP binding"/>
    <property type="evidence" value="ECO:0007669"/>
    <property type="project" value="UniProtKB-KW"/>
</dbReference>
<evidence type="ECO:0000256" key="1">
    <source>
        <dbReference type="ARBA" id="ARBA00007381"/>
    </source>
</evidence>
<gene>
    <name evidence="4" type="ORF">L3X38_014276</name>
</gene>
<dbReference type="PANTHER" id="PTHR19375">
    <property type="entry name" value="HEAT SHOCK PROTEIN 70KDA"/>
    <property type="match status" value="1"/>
</dbReference>
<dbReference type="GO" id="GO:0140662">
    <property type="term" value="F:ATP-dependent protein folding chaperone"/>
    <property type="evidence" value="ECO:0007669"/>
    <property type="project" value="InterPro"/>
</dbReference>
<comment type="caution">
    <text evidence="4">The sequence shown here is derived from an EMBL/GenBank/DDBJ whole genome shotgun (WGS) entry which is preliminary data.</text>
</comment>
<dbReference type="Pfam" id="PF00012">
    <property type="entry name" value="HSP70"/>
    <property type="match status" value="1"/>
</dbReference>